<dbReference type="PANTHER" id="PTHR33167:SF26">
    <property type="entry name" value="EXPRESSED PROTEIN"/>
    <property type="match status" value="1"/>
</dbReference>
<dbReference type="Proteomes" id="UP000008810">
    <property type="component" value="Chromosome 1"/>
</dbReference>
<evidence type="ECO:0000313" key="3">
    <source>
        <dbReference type="EnsemblPlants" id="KQK14240"/>
    </source>
</evidence>
<dbReference type="EnsemblPlants" id="KQK14240">
    <property type="protein sequence ID" value="KQK14240"/>
    <property type="gene ID" value="BRADI_1g14890v3"/>
</dbReference>
<name>A0A0Q3GTM6_BRADI</name>
<feature type="region of interest" description="Disordered" evidence="1">
    <location>
        <begin position="48"/>
        <end position="88"/>
    </location>
</feature>
<organism evidence="2">
    <name type="scientific">Brachypodium distachyon</name>
    <name type="common">Purple false brome</name>
    <name type="synonym">Trachynia distachya</name>
    <dbReference type="NCBI Taxonomy" id="15368"/>
    <lineage>
        <taxon>Eukaryota</taxon>
        <taxon>Viridiplantae</taxon>
        <taxon>Streptophyta</taxon>
        <taxon>Embryophyta</taxon>
        <taxon>Tracheophyta</taxon>
        <taxon>Spermatophyta</taxon>
        <taxon>Magnoliopsida</taxon>
        <taxon>Liliopsida</taxon>
        <taxon>Poales</taxon>
        <taxon>Poaceae</taxon>
        <taxon>BOP clade</taxon>
        <taxon>Pooideae</taxon>
        <taxon>Stipodae</taxon>
        <taxon>Brachypodieae</taxon>
        <taxon>Brachypodium</taxon>
    </lineage>
</organism>
<reference evidence="3" key="3">
    <citation type="submission" date="2018-08" db="UniProtKB">
        <authorList>
            <consortium name="EnsemblPlants"/>
        </authorList>
    </citation>
    <scope>IDENTIFICATION</scope>
    <source>
        <strain evidence="3">cv. Bd21</strain>
    </source>
</reference>
<dbReference type="GeneID" id="100842907"/>
<keyword evidence="4" id="KW-1185">Reference proteome</keyword>
<dbReference type="AlphaFoldDB" id="A0A0Q3GTM6"/>
<dbReference type="OrthoDB" id="666348at2759"/>
<evidence type="ECO:0000256" key="1">
    <source>
        <dbReference type="SAM" id="MobiDB-lite"/>
    </source>
</evidence>
<reference evidence="2 3" key="1">
    <citation type="journal article" date="2010" name="Nature">
        <title>Genome sequencing and analysis of the model grass Brachypodium distachyon.</title>
        <authorList>
            <consortium name="International Brachypodium Initiative"/>
        </authorList>
    </citation>
    <scope>NUCLEOTIDE SEQUENCE [LARGE SCALE GENOMIC DNA]</scope>
    <source>
        <strain evidence="2">Bd21</strain>
        <strain evidence="3">cv. Bd21</strain>
    </source>
</reference>
<dbReference type="STRING" id="15368.A0A0Q3GTM6"/>
<sequence length="146" mass="17062">MIQMDNLVQQSEMELLKMAMLKHEETFREQVNDLHRLYRIQKQLMSGPTLSPELRPCRGQSRRHPRPRPPELNLVGTGTVLSPTSREREDELELTLAVGCGRQRKRRDGELFPVPYHQRAMAFDLREGMMAKQPPWLLKCLSLRMA</sequence>
<gene>
    <name evidence="3" type="primary">LOC100842907</name>
    <name evidence="2" type="ORF">BRADI_1g14890v3</name>
</gene>
<reference evidence="2" key="2">
    <citation type="submission" date="2017-06" db="EMBL/GenBank/DDBJ databases">
        <title>WGS assembly of Brachypodium distachyon.</title>
        <authorList>
            <consortium name="The International Brachypodium Initiative"/>
            <person name="Lucas S."/>
            <person name="Harmon-Smith M."/>
            <person name="Lail K."/>
            <person name="Tice H."/>
            <person name="Grimwood J."/>
            <person name="Bruce D."/>
            <person name="Barry K."/>
            <person name="Shu S."/>
            <person name="Lindquist E."/>
            <person name="Wang M."/>
            <person name="Pitluck S."/>
            <person name="Vogel J.P."/>
            <person name="Garvin D.F."/>
            <person name="Mockler T.C."/>
            <person name="Schmutz J."/>
            <person name="Rokhsar D."/>
            <person name="Bevan M.W."/>
        </authorList>
    </citation>
    <scope>NUCLEOTIDE SEQUENCE</scope>
    <source>
        <strain evidence="2">Bd21</strain>
    </source>
</reference>
<evidence type="ECO:0000313" key="2">
    <source>
        <dbReference type="EMBL" id="KQK14240.1"/>
    </source>
</evidence>
<proteinExistence type="predicted"/>
<dbReference type="PANTHER" id="PTHR33167">
    <property type="entry name" value="TRANSCRIPTION FACTOR, PUTATIVE (DUF863)-RELATED"/>
    <property type="match status" value="1"/>
</dbReference>
<dbReference type="ExpressionAtlas" id="A0A0Q3GTM6">
    <property type="expression patterns" value="baseline and differential"/>
</dbReference>
<accession>A0A0Q3GTM6</accession>
<dbReference type="EMBL" id="CM000880">
    <property type="protein sequence ID" value="KQK14240.1"/>
    <property type="molecule type" value="Genomic_DNA"/>
</dbReference>
<dbReference type="Gramene" id="KQK14240">
    <property type="protein sequence ID" value="KQK14240"/>
    <property type="gene ID" value="BRADI_1g14890v3"/>
</dbReference>
<protein>
    <submittedName>
        <fullName evidence="2 3">Uncharacterized protein</fullName>
    </submittedName>
</protein>
<dbReference type="KEGG" id="bdi:100842907"/>
<dbReference type="RefSeq" id="XP_010232766.1">
    <property type="nucleotide sequence ID" value="XM_010234464.3"/>
</dbReference>
<evidence type="ECO:0000313" key="4">
    <source>
        <dbReference type="Proteomes" id="UP000008810"/>
    </source>
</evidence>